<evidence type="ECO:0000313" key="4">
    <source>
        <dbReference type="Proteomes" id="UP000092730"/>
    </source>
</evidence>
<evidence type="ECO:0000313" key="2">
    <source>
        <dbReference type="EMBL" id="OCF23542.1"/>
    </source>
</evidence>
<name>A0A1B9FXN9_9TREE</name>
<organism evidence="2">
    <name type="scientific">Kwoniella bestiolae CBS 10118</name>
    <dbReference type="NCBI Taxonomy" id="1296100"/>
    <lineage>
        <taxon>Eukaryota</taxon>
        <taxon>Fungi</taxon>
        <taxon>Dikarya</taxon>
        <taxon>Basidiomycota</taxon>
        <taxon>Agaricomycotina</taxon>
        <taxon>Tremellomycetes</taxon>
        <taxon>Tremellales</taxon>
        <taxon>Cryptococcaceae</taxon>
        <taxon>Kwoniella</taxon>
    </lineage>
</organism>
<accession>A0A1B9FXN9</accession>
<protein>
    <submittedName>
        <fullName evidence="2">Uncharacterized protein</fullName>
    </submittedName>
</protein>
<keyword evidence="4" id="KW-1185">Reference proteome</keyword>
<dbReference type="AlphaFoldDB" id="A0A1B9FXN9"/>
<reference evidence="3" key="2">
    <citation type="submission" date="2013-07" db="EMBL/GenBank/DDBJ databases">
        <authorList>
            <consortium name="The Broad Institute Genome Sequencing Platform"/>
            <person name="Cuomo C."/>
            <person name="Litvintseva A."/>
            <person name="Chen Y."/>
            <person name="Heitman J."/>
            <person name="Sun S."/>
            <person name="Springer D."/>
            <person name="Dromer F."/>
            <person name="Young S.K."/>
            <person name="Zeng Q."/>
            <person name="Gargeya S."/>
            <person name="Fitzgerald M."/>
            <person name="Abouelleil A."/>
            <person name="Alvarado L."/>
            <person name="Berlin A.M."/>
            <person name="Chapman S.B."/>
            <person name="Dewar J."/>
            <person name="Goldberg J."/>
            <person name="Griggs A."/>
            <person name="Gujja S."/>
            <person name="Hansen M."/>
            <person name="Howarth C."/>
            <person name="Imamovic A."/>
            <person name="Larimer J."/>
            <person name="McCowan C."/>
            <person name="Murphy C."/>
            <person name="Pearson M."/>
            <person name="Priest M."/>
            <person name="Roberts A."/>
            <person name="Saif S."/>
            <person name="Shea T."/>
            <person name="Sykes S."/>
            <person name="Wortman J."/>
            <person name="Nusbaum C."/>
            <person name="Birren B."/>
        </authorList>
    </citation>
    <scope>NUCLEOTIDE SEQUENCE</scope>
    <source>
        <strain evidence="3">CBS 10118</strain>
    </source>
</reference>
<sequence>MIKWKQLIEGKDHHYTVLIICHNKEYETLANQYRTVSEEATAKVAELQTLIAHKQDVASAHQELSELKEQAANEAAVAGREKERVSKEVHVHLATIENLEEKIIALRGETSAEAAKATAFQSTIDLRNEEIRQRQAQIQSLKEKNDAIEKEKSDMTKKKKAEQQLEQERRITSSLRNEKNEVTDANRKLKEENEGLRSTITNTKDAVEKVDGDLQQAIANFNSRMAIQLSFHHSAVESLNLKERKQAKLLSDAKDQRDG</sequence>
<dbReference type="EMBL" id="KI894023">
    <property type="protein sequence ID" value="OCF23542.1"/>
    <property type="molecule type" value="Genomic_DNA"/>
</dbReference>
<dbReference type="VEuPathDB" id="FungiDB:I302_06525"/>
<gene>
    <name evidence="2" type="ORF">I302_06525</name>
    <name evidence="3" type="ORF">I302_107736</name>
</gene>
<reference evidence="2" key="3">
    <citation type="submission" date="2014-01" db="EMBL/GenBank/DDBJ databases">
        <title>Evolution of pathogenesis and genome organization in the Tremellales.</title>
        <authorList>
            <person name="Cuomo C."/>
            <person name="Litvintseva A."/>
            <person name="Heitman J."/>
            <person name="Chen Y."/>
            <person name="Sun S."/>
            <person name="Springer D."/>
            <person name="Dromer F."/>
            <person name="Young S."/>
            <person name="Zeng Q."/>
            <person name="Chapman S."/>
            <person name="Gujja S."/>
            <person name="Saif S."/>
            <person name="Birren B."/>
        </authorList>
    </citation>
    <scope>NUCLEOTIDE SEQUENCE</scope>
    <source>
        <strain evidence="2">CBS 10118</strain>
    </source>
</reference>
<evidence type="ECO:0000313" key="3">
    <source>
        <dbReference type="EMBL" id="WVW85698.1"/>
    </source>
</evidence>
<dbReference type="KEGG" id="kbi:30210924"/>
<dbReference type="Proteomes" id="UP000092730">
    <property type="component" value="Chromosome 6"/>
</dbReference>
<evidence type="ECO:0000256" key="1">
    <source>
        <dbReference type="SAM" id="MobiDB-lite"/>
    </source>
</evidence>
<feature type="region of interest" description="Disordered" evidence="1">
    <location>
        <begin position="143"/>
        <end position="168"/>
    </location>
</feature>
<reference evidence="2" key="1">
    <citation type="submission" date="2013-07" db="EMBL/GenBank/DDBJ databases">
        <title>The Genome Sequence of Cryptococcus bestiolae CBS10118.</title>
        <authorList>
            <consortium name="The Broad Institute Genome Sequencing Platform"/>
            <person name="Cuomo C."/>
            <person name="Litvintseva A."/>
            <person name="Chen Y."/>
            <person name="Heitman J."/>
            <person name="Sun S."/>
            <person name="Springer D."/>
            <person name="Dromer F."/>
            <person name="Young S.K."/>
            <person name="Zeng Q."/>
            <person name="Gargeya S."/>
            <person name="Fitzgerald M."/>
            <person name="Abouelleil A."/>
            <person name="Alvarado L."/>
            <person name="Berlin A.M."/>
            <person name="Chapman S.B."/>
            <person name="Dewar J."/>
            <person name="Goldberg J."/>
            <person name="Griggs A."/>
            <person name="Gujja S."/>
            <person name="Hansen M."/>
            <person name="Howarth C."/>
            <person name="Imamovic A."/>
            <person name="Larimer J."/>
            <person name="McCowan C."/>
            <person name="Murphy C."/>
            <person name="Pearson M."/>
            <person name="Priest M."/>
            <person name="Roberts A."/>
            <person name="Saif S."/>
            <person name="Shea T."/>
            <person name="Sykes S."/>
            <person name="Wortman J."/>
            <person name="Nusbaum C."/>
            <person name="Birren B."/>
        </authorList>
    </citation>
    <scope>NUCLEOTIDE SEQUENCE [LARGE SCALE GENOMIC DNA]</scope>
    <source>
        <strain evidence="2">CBS 10118</strain>
    </source>
</reference>
<dbReference type="EMBL" id="CP144546">
    <property type="protein sequence ID" value="WVW85698.1"/>
    <property type="molecule type" value="Genomic_DNA"/>
</dbReference>
<dbReference type="GeneID" id="30210924"/>
<proteinExistence type="predicted"/>
<reference evidence="3" key="4">
    <citation type="submission" date="2024-02" db="EMBL/GenBank/DDBJ databases">
        <title>Comparative genomics of Cryptococcus and Kwoniella reveals pathogenesis evolution and contrasting modes of karyotype evolution via chromosome fusion or intercentromeric recombination.</title>
        <authorList>
            <person name="Coelho M.A."/>
            <person name="David-Palma M."/>
            <person name="Shea T."/>
            <person name="Bowers K."/>
            <person name="McGinley-Smith S."/>
            <person name="Mohammad A.W."/>
            <person name="Gnirke A."/>
            <person name="Yurkov A.M."/>
            <person name="Nowrousian M."/>
            <person name="Sun S."/>
            <person name="Cuomo C.A."/>
            <person name="Heitman J."/>
        </authorList>
    </citation>
    <scope>NUCLEOTIDE SEQUENCE</scope>
    <source>
        <strain evidence="3">CBS 10118</strain>
    </source>
</reference>
<dbReference type="RefSeq" id="XP_019044612.1">
    <property type="nucleotide sequence ID" value="XM_019193135.1"/>
</dbReference>